<name>A0A952FJS8_9PROT</name>
<dbReference type="Pfam" id="PF11906">
    <property type="entry name" value="DUF3426"/>
    <property type="match status" value="1"/>
</dbReference>
<dbReference type="AlphaFoldDB" id="A0A952FJS8"/>
<evidence type="ECO:0000259" key="2">
    <source>
        <dbReference type="Pfam" id="PF13717"/>
    </source>
</evidence>
<dbReference type="NCBIfam" id="TIGR02098">
    <property type="entry name" value="MJ0042_CXXC"/>
    <property type="match status" value="1"/>
</dbReference>
<keyword evidence="1" id="KW-1133">Transmembrane helix</keyword>
<reference evidence="3" key="1">
    <citation type="submission" date="2020-06" db="EMBL/GenBank/DDBJ databases">
        <title>Stable isotope informed genome-resolved metagenomics uncovers potential trophic interactions in rhizosphere soil.</title>
        <authorList>
            <person name="Starr E.P."/>
            <person name="Shi S."/>
            <person name="Blazewicz S.J."/>
            <person name="Koch B.J."/>
            <person name="Probst A.J."/>
            <person name="Hungate B.A."/>
            <person name="Pett-Ridge J."/>
            <person name="Firestone M.K."/>
            <person name="Banfield J.F."/>
        </authorList>
    </citation>
    <scope>NUCLEOTIDE SEQUENCE</scope>
    <source>
        <strain evidence="3">YM_69_17</strain>
    </source>
</reference>
<dbReference type="Pfam" id="PF13717">
    <property type="entry name" value="Zn_ribbon_4"/>
    <property type="match status" value="1"/>
</dbReference>
<protein>
    <submittedName>
        <fullName evidence="3">Zinc-ribbon domain-containing protein</fullName>
    </submittedName>
</protein>
<dbReference type="EMBL" id="JAEKLZ010000188">
    <property type="protein sequence ID" value="MBW8725852.1"/>
    <property type="molecule type" value="Genomic_DNA"/>
</dbReference>
<sequence length="235" mass="24639">MIVTCPSCSTRYLVDPAAIGPDGRRVKCVRCGHLWRESAVEPAPPPPEPQPVLVGPAGTQAAPAPSAAGHITNLPVVITQRRREGPAVGVALAVLLIGGLAGVGYFARDSIVRFWPPAIRLYDTIGVPVTEPMETGALGRGLVLQDLEVRRVAADGGEQVVVTGRVENRALLTRPVPPIEVRLLDASRTVVARMPLTVTAERLAPDESVVVAATVETVPEAATRLEIGAQTATAP</sequence>
<dbReference type="InterPro" id="IPR011723">
    <property type="entry name" value="Znf/thioredoxin_put"/>
</dbReference>
<dbReference type="Proteomes" id="UP000700706">
    <property type="component" value="Unassembled WGS sequence"/>
</dbReference>
<dbReference type="InterPro" id="IPR021834">
    <property type="entry name" value="DUF3426"/>
</dbReference>
<evidence type="ECO:0000313" key="3">
    <source>
        <dbReference type="EMBL" id="MBW8725852.1"/>
    </source>
</evidence>
<evidence type="ECO:0000313" key="4">
    <source>
        <dbReference type="Proteomes" id="UP000700706"/>
    </source>
</evidence>
<comment type="caution">
    <text evidence="3">The sequence shown here is derived from an EMBL/GenBank/DDBJ whole genome shotgun (WGS) entry which is preliminary data.</text>
</comment>
<organism evidence="3 4">
    <name type="scientific">Inquilinus limosus</name>
    <dbReference type="NCBI Taxonomy" id="171674"/>
    <lineage>
        <taxon>Bacteria</taxon>
        <taxon>Pseudomonadati</taxon>
        <taxon>Pseudomonadota</taxon>
        <taxon>Alphaproteobacteria</taxon>
        <taxon>Rhodospirillales</taxon>
        <taxon>Rhodospirillaceae</taxon>
        <taxon>Inquilinus</taxon>
    </lineage>
</organism>
<proteinExistence type="predicted"/>
<keyword evidence="1" id="KW-0812">Transmembrane</keyword>
<feature type="transmembrane region" description="Helical" evidence="1">
    <location>
        <begin position="87"/>
        <end position="107"/>
    </location>
</feature>
<feature type="domain" description="Zinc finger/thioredoxin putative" evidence="2">
    <location>
        <begin position="1"/>
        <end position="36"/>
    </location>
</feature>
<keyword evidence="1" id="KW-0472">Membrane</keyword>
<accession>A0A952FJS8</accession>
<evidence type="ECO:0000256" key="1">
    <source>
        <dbReference type="SAM" id="Phobius"/>
    </source>
</evidence>
<gene>
    <name evidence="3" type="ORF">JF625_11950</name>
</gene>